<gene>
    <name evidence="3" type="ORF">AMECASPLE_035284</name>
</gene>
<keyword evidence="2" id="KW-0812">Transmembrane</keyword>
<evidence type="ECO:0000313" key="3">
    <source>
        <dbReference type="EMBL" id="MEQ2312835.1"/>
    </source>
</evidence>
<reference evidence="3 4" key="1">
    <citation type="submission" date="2021-06" db="EMBL/GenBank/DDBJ databases">
        <authorList>
            <person name="Palmer J.M."/>
        </authorList>
    </citation>
    <scope>NUCLEOTIDE SEQUENCE [LARGE SCALE GENOMIC DNA]</scope>
    <source>
        <strain evidence="3 4">AS_MEX2019</strain>
        <tissue evidence="3">Muscle</tissue>
    </source>
</reference>
<protein>
    <submittedName>
        <fullName evidence="3">Uncharacterized protein</fullName>
    </submittedName>
</protein>
<keyword evidence="4" id="KW-1185">Reference proteome</keyword>
<feature type="region of interest" description="Disordered" evidence="1">
    <location>
        <begin position="121"/>
        <end position="145"/>
    </location>
</feature>
<evidence type="ECO:0000256" key="2">
    <source>
        <dbReference type="SAM" id="Phobius"/>
    </source>
</evidence>
<evidence type="ECO:0000313" key="4">
    <source>
        <dbReference type="Proteomes" id="UP001469553"/>
    </source>
</evidence>
<name>A0ABV1A341_9TELE</name>
<dbReference type="EMBL" id="JAHRIP010080448">
    <property type="protein sequence ID" value="MEQ2312835.1"/>
    <property type="molecule type" value="Genomic_DNA"/>
</dbReference>
<keyword evidence="2" id="KW-1133">Transmembrane helix</keyword>
<proteinExistence type="predicted"/>
<feature type="transmembrane region" description="Helical" evidence="2">
    <location>
        <begin position="38"/>
        <end position="56"/>
    </location>
</feature>
<evidence type="ECO:0000256" key="1">
    <source>
        <dbReference type="SAM" id="MobiDB-lite"/>
    </source>
</evidence>
<sequence>MLAKISRYMAPSNLTSICCSCPVPFTEKHPQRMMFPPPYFTVGMVFLELYSSFFILKIQRVEFSTKSHMTFSHSSSGSSRWSLANFRQAWTCAGLSGGSLHALQDCGSSHSSLTETLIQPSYSSTSRGPQSSSTSISISCSYTLP</sequence>
<accession>A0ABV1A341</accession>
<organism evidence="3 4">
    <name type="scientific">Ameca splendens</name>
    <dbReference type="NCBI Taxonomy" id="208324"/>
    <lineage>
        <taxon>Eukaryota</taxon>
        <taxon>Metazoa</taxon>
        <taxon>Chordata</taxon>
        <taxon>Craniata</taxon>
        <taxon>Vertebrata</taxon>
        <taxon>Euteleostomi</taxon>
        <taxon>Actinopterygii</taxon>
        <taxon>Neopterygii</taxon>
        <taxon>Teleostei</taxon>
        <taxon>Neoteleostei</taxon>
        <taxon>Acanthomorphata</taxon>
        <taxon>Ovalentaria</taxon>
        <taxon>Atherinomorphae</taxon>
        <taxon>Cyprinodontiformes</taxon>
        <taxon>Goodeidae</taxon>
        <taxon>Ameca</taxon>
    </lineage>
</organism>
<dbReference type="Proteomes" id="UP001469553">
    <property type="component" value="Unassembled WGS sequence"/>
</dbReference>
<keyword evidence="2" id="KW-0472">Membrane</keyword>
<comment type="caution">
    <text evidence="3">The sequence shown here is derived from an EMBL/GenBank/DDBJ whole genome shotgun (WGS) entry which is preliminary data.</text>
</comment>